<keyword evidence="2" id="KW-0963">Cytoplasm</keyword>
<accession>A0A6J2RXL4</accession>
<dbReference type="OrthoDB" id="47172at2759"/>
<evidence type="ECO:0000313" key="6">
    <source>
        <dbReference type="Proteomes" id="UP000504630"/>
    </source>
</evidence>
<dbReference type="RefSeq" id="XP_029314192.1">
    <property type="nucleotide sequence ID" value="XM_029458332.1"/>
</dbReference>
<dbReference type="Proteomes" id="UP000504630">
    <property type="component" value="Chromosome 21"/>
</dbReference>
<reference evidence="7" key="1">
    <citation type="submission" date="2025-08" db="UniProtKB">
        <authorList>
            <consortium name="RefSeq"/>
        </authorList>
    </citation>
    <scope>IDENTIFICATION</scope>
</reference>
<dbReference type="PANTHER" id="PTHR12461">
    <property type="entry name" value="HYPOXIA-INDUCIBLE FACTOR 1 ALPHA INHIBITOR-RELATED"/>
    <property type="match status" value="1"/>
</dbReference>
<evidence type="ECO:0000256" key="2">
    <source>
        <dbReference type="ARBA" id="ARBA00022490"/>
    </source>
</evidence>
<dbReference type="Pfam" id="PF13621">
    <property type="entry name" value="Cupin_8"/>
    <property type="match status" value="1"/>
</dbReference>
<sequence>MIGHSVPNYSSPFLSINHINNSQGTKPTGPHSTRTAMSDLVKPYAWTAEFWMGPQKFHTIPCRSPSKENRCVQVMAAPDSIKPFSPEETQRILHHLQQPAVFTSMTAGWPVLRWTAEHLSGCLDKLIRFRIGRKEETNTPLFETQCCYVEARLEHFLSWSRDQAEADVGPFCEYPNAEYWAYADYKYIAVLFKDQPSMFEDVKWSEFGFNGRNGRESTLWIGTEGANTPCHLDSYGCNLVLQVQGRKRWHLFPPEDTVKLYPTRIPFEESSVFSQVDVLHPDLTRFPAFQGARAHMVTLQPGQVLYVPRHWWHYVESLDPITVSVNSWIELDEDHVARVCEAVTKTVVCAFKRDDNTDDWLNPTEEGVASHNENMHCVNLAVTACAQRHGSLCHSKLTRDPGDTRPVKRDSRGQIRNNSNFFMDSVPFRIPFGPLLIPVRCQQENSPETTEDLEVKSSRSCDVESQEDRAGSSDAALRNKLASAVRLHQDKSECSDGLIQCRARDCTDETSENSSGDYEEPTHATLTTNELLDCLLHPDIISRVTELLLERHTGSHRATAPTQL</sequence>
<dbReference type="AlphaFoldDB" id="A0A6J2RXL4"/>
<feature type="region of interest" description="Disordered" evidence="4">
    <location>
        <begin position="443"/>
        <end position="475"/>
    </location>
</feature>
<gene>
    <name evidence="7" type="primary">hspbap1</name>
</gene>
<dbReference type="PANTHER" id="PTHR12461:SF43">
    <property type="entry name" value="HSPB1-ASSOCIATED PROTEIN 1"/>
    <property type="match status" value="1"/>
</dbReference>
<dbReference type="SUPFAM" id="SSF51197">
    <property type="entry name" value="Clavaminate synthase-like"/>
    <property type="match status" value="1"/>
</dbReference>
<feature type="region of interest" description="Disordered" evidence="4">
    <location>
        <begin position="396"/>
        <end position="415"/>
    </location>
</feature>
<dbReference type="InterPro" id="IPR003347">
    <property type="entry name" value="JmjC_dom"/>
</dbReference>
<evidence type="ECO:0000256" key="4">
    <source>
        <dbReference type="SAM" id="MobiDB-lite"/>
    </source>
</evidence>
<evidence type="ECO:0000259" key="5">
    <source>
        <dbReference type="PROSITE" id="PS51184"/>
    </source>
</evidence>
<dbReference type="InterPro" id="IPR041667">
    <property type="entry name" value="Cupin_8"/>
</dbReference>
<dbReference type="Gene3D" id="2.60.120.650">
    <property type="entry name" value="Cupin"/>
    <property type="match status" value="1"/>
</dbReference>
<dbReference type="CTD" id="79663"/>
<keyword evidence="6" id="KW-1185">Reference proteome</keyword>
<protein>
    <submittedName>
        <fullName evidence="7">HSPB1-associated protein 1 homolog isoform X1</fullName>
    </submittedName>
</protein>
<comment type="function">
    <text evidence="3">May play a role in cellular stress response.</text>
</comment>
<dbReference type="FunFam" id="2.60.120.650:FF:000018">
    <property type="entry name" value="HSPB1-associated protein 1 homolog"/>
    <property type="match status" value="1"/>
</dbReference>
<comment type="subcellular location">
    <subcellularLocation>
        <location evidence="1">Cytoplasm</location>
    </subcellularLocation>
</comment>
<feature type="compositionally biased region" description="Basic and acidic residues" evidence="4">
    <location>
        <begin position="453"/>
        <end position="471"/>
    </location>
</feature>
<dbReference type="KEGG" id="cgob:115025924"/>
<organism evidence="6 7">
    <name type="scientific">Cottoperca gobio</name>
    <name type="common">Frogmouth</name>
    <name type="synonym">Aphritis gobio</name>
    <dbReference type="NCBI Taxonomy" id="56716"/>
    <lineage>
        <taxon>Eukaryota</taxon>
        <taxon>Metazoa</taxon>
        <taxon>Chordata</taxon>
        <taxon>Craniata</taxon>
        <taxon>Vertebrata</taxon>
        <taxon>Euteleostomi</taxon>
        <taxon>Actinopterygii</taxon>
        <taxon>Neopterygii</taxon>
        <taxon>Teleostei</taxon>
        <taxon>Neoteleostei</taxon>
        <taxon>Acanthomorphata</taxon>
        <taxon>Eupercaria</taxon>
        <taxon>Perciformes</taxon>
        <taxon>Notothenioidei</taxon>
        <taxon>Bovichtidae</taxon>
        <taxon>Cottoperca</taxon>
    </lineage>
</organism>
<dbReference type="InParanoid" id="A0A6J2RXL4"/>
<feature type="domain" description="JmjC" evidence="5">
    <location>
        <begin position="180"/>
        <end position="344"/>
    </location>
</feature>
<dbReference type="GO" id="GO:0005737">
    <property type="term" value="C:cytoplasm"/>
    <property type="evidence" value="ECO:0007669"/>
    <property type="project" value="UniProtKB-SubCell"/>
</dbReference>
<feature type="compositionally biased region" description="Basic and acidic residues" evidence="4">
    <location>
        <begin position="397"/>
        <end position="413"/>
    </location>
</feature>
<dbReference type="SMART" id="SM00558">
    <property type="entry name" value="JmjC"/>
    <property type="match status" value="1"/>
</dbReference>
<dbReference type="PROSITE" id="PS51184">
    <property type="entry name" value="JMJC"/>
    <property type="match status" value="1"/>
</dbReference>
<name>A0A6J2RXL4_COTGO</name>
<evidence type="ECO:0000256" key="3">
    <source>
        <dbReference type="ARBA" id="ARBA00037342"/>
    </source>
</evidence>
<dbReference type="FunCoup" id="A0A6J2RXL4">
    <property type="interactions" value="607"/>
</dbReference>
<proteinExistence type="predicted"/>
<evidence type="ECO:0000256" key="1">
    <source>
        <dbReference type="ARBA" id="ARBA00004496"/>
    </source>
</evidence>
<dbReference type="GeneID" id="115025924"/>
<evidence type="ECO:0000313" key="7">
    <source>
        <dbReference type="RefSeq" id="XP_029314192.1"/>
    </source>
</evidence>